<gene>
    <name evidence="2" type="ORF">O181_013060</name>
</gene>
<protein>
    <submittedName>
        <fullName evidence="2">Uncharacterized protein</fullName>
    </submittedName>
</protein>
<dbReference type="Proteomes" id="UP000765509">
    <property type="component" value="Unassembled WGS sequence"/>
</dbReference>
<proteinExistence type="predicted"/>
<evidence type="ECO:0000313" key="2">
    <source>
        <dbReference type="EMBL" id="MBW0473345.1"/>
    </source>
</evidence>
<dbReference type="AlphaFoldDB" id="A0A9Q3BYA5"/>
<feature type="compositionally biased region" description="Basic and acidic residues" evidence="1">
    <location>
        <begin position="55"/>
        <end position="65"/>
    </location>
</feature>
<feature type="region of interest" description="Disordered" evidence="1">
    <location>
        <begin position="55"/>
        <end position="110"/>
    </location>
</feature>
<sequence length="110" mass="12917">MSRIGDWGERANIHAYKKELASILLDQLASHPGNFDILQELMDITWQLDTRYYERKKEKGSHQEKNPPFIASNYFRPPQGSSSKKPNHKKKKKGKNFEVSKDTLWDEIKQ</sequence>
<feature type="compositionally biased region" description="Basic residues" evidence="1">
    <location>
        <begin position="85"/>
        <end position="94"/>
    </location>
</feature>
<accession>A0A9Q3BYA5</accession>
<feature type="compositionally biased region" description="Basic and acidic residues" evidence="1">
    <location>
        <begin position="95"/>
        <end position="110"/>
    </location>
</feature>
<evidence type="ECO:0000256" key="1">
    <source>
        <dbReference type="SAM" id="MobiDB-lite"/>
    </source>
</evidence>
<dbReference type="OrthoDB" id="407598at2759"/>
<reference evidence="2" key="1">
    <citation type="submission" date="2021-03" db="EMBL/GenBank/DDBJ databases">
        <title>Draft genome sequence of rust myrtle Austropuccinia psidii MF-1, a brazilian biotype.</title>
        <authorList>
            <person name="Quecine M.C."/>
            <person name="Pachon D.M.R."/>
            <person name="Bonatelli M.L."/>
            <person name="Correr F.H."/>
            <person name="Franceschini L.M."/>
            <person name="Leite T.F."/>
            <person name="Margarido G.R.A."/>
            <person name="Almeida C.A."/>
            <person name="Ferrarezi J.A."/>
            <person name="Labate C.A."/>
        </authorList>
    </citation>
    <scope>NUCLEOTIDE SEQUENCE</scope>
    <source>
        <strain evidence="2">MF-1</strain>
    </source>
</reference>
<evidence type="ECO:0000313" key="3">
    <source>
        <dbReference type="Proteomes" id="UP000765509"/>
    </source>
</evidence>
<organism evidence="2 3">
    <name type="scientific">Austropuccinia psidii MF-1</name>
    <dbReference type="NCBI Taxonomy" id="1389203"/>
    <lineage>
        <taxon>Eukaryota</taxon>
        <taxon>Fungi</taxon>
        <taxon>Dikarya</taxon>
        <taxon>Basidiomycota</taxon>
        <taxon>Pucciniomycotina</taxon>
        <taxon>Pucciniomycetes</taxon>
        <taxon>Pucciniales</taxon>
        <taxon>Sphaerophragmiaceae</taxon>
        <taxon>Austropuccinia</taxon>
    </lineage>
</organism>
<name>A0A9Q3BYA5_9BASI</name>
<keyword evidence="3" id="KW-1185">Reference proteome</keyword>
<comment type="caution">
    <text evidence="2">The sequence shown here is derived from an EMBL/GenBank/DDBJ whole genome shotgun (WGS) entry which is preliminary data.</text>
</comment>
<dbReference type="EMBL" id="AVOT02003383">
    <property type="protein sequence ID" value="MBW0473345.1"/>
    <property type="molecule type" value="Genomic_DNA"/>
</dbReference>